<dbReference type="EMBL" id="JBBHKQ010000002">
    <property type="protein sequence ID" value="MEJ5902570.1"/>
    <property type="molecule type" value="Genomic_DNA"/>
</dbReference>
<name>A0ABD5K355_9HYPH</name>
<dbReference type="Pfam" id="PF00107">
    <property type="entry name" value="ADH_zinc_N"/>
    <property type="match status" value="1"/>
</dbReference>
<dbReference type="InterPro" id="IPR013149">
    <property type="entry name" value="ADH-like_C"/>
</dbReference>
<dbReference type="InterPro" id="IPR050129">
    <property type="entry name" value="Zn_alcohol_dh"/>
</dbReference>
<dbReference type="InterPro" id="IPR013154">
    <property type="entry name" value="ADH-like_N"/>
</dbReference>
<dbReference type="SUPFAM" id="SSF51735">
    <property type="entry name" value="NAD(P)-binding Rossmann-fold domains"/>
    <property type="match status" value="1"/>
</dbReference>
<keyword evidence="2" id="KW-0862">Zinc</keyword>
<evidence type="ECO:0000313" key="5">
    <source>
        <dbReference type="EMBL" id="MEJ5902570.1"/>
    </source>
</evidence>
<evidence type="ECO:0000256" key="1">
    <source>
        <dbReference type="ARBA" id="ARBA00022723"/>
    </source>
</evidence>
<evidence type="ECO:0000259" key="4">
    <source>
        <dbReference type="SMART" id="SM00829"/>
    </source>
</evidence>
<dbReference type="AlphaFoldDB" id="A0ABD5K355"/>
<comment type="caution">
    <text evidence="5">The sequence shown here is derived from an EMBL/GenBank/DDBJ whole genome shotgun (WGS) entry which is preliminary data.</text>
</comment>
<dbReference type="Gene3D" id="3.90.180.10">
    <property type="entry name" value="Medium-chain alcohol dehydrogenases, catalytic domain"/>
    <property type="match status" value="1"/>
</dbReference>
<dbReference type="Pfam" id="PF08240">
    <property type="entry name" value="ADH_N"/>
    <property type="match status" value="1"/>
</dbReference>
<evidence type="ECO:0000256" key="3">
    <source>
        <dbReference type="ARBA" id="ARBA00023002"/>
    </source>
</evidence>
<proteinExistence type="predicted"/>
<sequence>MRAAVLRAPNELACESIPEPQLTHGDLLIKVKAATVCGTDIRIFRGKKTAGVRYPSVLGHEFAGEVVDNGGNKSFSCGEAVGVCPAIPCGHCDNCKRGFENICTNLIAIGYEIDGAFAEYIRIPARAVESGNVFHLPSGLTWEKASLIEPFSCVMNGQEKIKVGLGDFVVILGAGPIGLMHVKLARYAGAYRILVSEPNSARRAAALLAGADMVVDPTSENLPERVKHETNGQGADKVIVAIGVPRLANDALQLVRKRGFVSLFAGFSVSETATMDVNAIHYGEIQVTGSFGLTRLQFERSLNLIAQGHIELDSLITHRFALDRIDTALITAESGEAIKVVVAND</sequence>
<keyword evidence="3" id="KW-0560">Oxidoreductase</keyword>
<dbReference type="Proteomes" id="UP001362311">
    <property type="component" value="Unassembled WGS sequence"/>
</dbReference>
<evidence type="ECO:0000256" key="2">
    <source>
        <dbReference type="ARBA" id="ARBA00022833"/>
    </source>
</evidence>
<dbReference type="InterPro" id="IPR036291">
    <property type="entry name" value="NAD(P)-bd_dom_sf"/>
</dbReference>
<dbReference type="Gene3D" id="3.40.50.720">
    <property type="entry name" value="NAD(P)-binding Rossmann-like Domain"/>
    <property type="match status" value="1"/>
</dbReference>
<organism evidence="5 6">
    <name type="scientific">Ochrobactrum teleogrylli</name>
    <dbReference type="NCBI Taxonomy" id="2479765"/>
    <lineage>
        <taxon>Bacteria</taxon>
        <taxon>Pseudomonadati</taxon>
        <taxon>Pseudomonadota</taxon>
        <taxon>Alphaproteobacteria</taxon>
        <taxon>Hyphomicrobiales</taxon>
        <taxon>Brucellaceae</taxon>
        <taxon>Brucella/Ochrobactrum group</taxon>
        <taxon>Ochrobactrum</taxon>
    </lineage>
</organism>
<dbReference type="PANTHER" id="PTHR43401:SF2">
    <property type="entry name" value="L-THREONINE 3-DEHYDROGENASE"/>
    <property type="match status" value="1"/>
</dbReference>
<feature type="domain" description="Enoyl reductase (ER)" evidence="4">
    <location>
        <begin position="7"/>
        <end position="342"/>
    </location>
</feature>
<evidence type="ECO:0000313" key="6">
    <source>
        <dbReference type="Proteomes" id="UP001362311"/>
    </source>
</evidence>
<dbReference type="RefSeq" id="WP_339441936.1">
    <property type="nucleotide sequence ID" value="NZ_JBBHKQ010000002.1"/>
</dbReference>
<accession>A0ABD5K355</accession>
<reference evidence="5 6" key="1">
    <citation type="submission" date="2024-03" db="EMBL/GenBank/DDBJ databases">
        <title>Reference genomes for the five species model microbial community.</title>
        <authorList>
            <person name="Padfield D."/>
        </authorList>
    </citation>
    <scope>NUCLEOTIDE SEQUENCE [LARGE SCALE GENOMIC DNA]</scope>
    <source>
        <strain evidence="5 6">AB1</strain>
    </source>
</reference>
<keyword evidence="1" id="KW-0479">Metal-binding</keyword>
<dbReference type="SMART" id="SM00829">
    <property type="entry name" value="PKS_ER"/>
    <property type="match status" value="1"/>
</dbReference>
<protein>
    <submittedName>
        <fullName evidence="5">Alcohol dehydrogenase catalytic domain-containing protein</fullName>
    </submittedName>
</protein>
<dbReference type="GO" id="GO:0016491">
    <property type="term" value="F:oxidoreductase activity"/>
    <property type="evidence" value="ECO:0007669"/>
    <property type="project" value="UniProtKB-KW"/>
</dbReference>
<dbReference type="GO" id="GO:0046872">
    <property type="term" value="F:metal ion binding"/>
    <property type="evidence" value="ECO:0007669"/>
    <property type="project" value="UniProtKB-KW"/>
</dbReference>
<dbReference type="InterPro" id="IPR011032">
    <property type="entry name" value="GroES-like_sf"/>
</dbReference>
<dbReference type="SUPFAM" id="SSF50129">
    <property type="entry name" value="GroES-like"/>
    <property type="match status" value="1"/>
</dbReference>
<dbReference type="PANTHER" id="PTHR43401">
    <property type="entry name" value="L-THREONINE 3-DEHYDROGENASE"/>
    <property type="match status" value="1"/>
</dbReference>
<gene>
    <name evidence="5" type="ORF">WIX40_21005</name>
</gene>
<dbReference type="InterPro" id="IPR020843">
    <property type="entry name" value="ER"/>
</dbReference>